<name>A0A517LD59_9PEZI</name>
<dbReference type="PANTHER" id="PTHR12649:SF11">
    <property type="entry name" value="PEPTIDYL-TRNA HYDROLASE 2, MITOCHONDRIAL"/>
    <property type="match status" value="1"/>
</dbReference>
<keyword evidence="6" id="KW-0472">Membrane</keyword>
<keyword evidence="2" id="KW-0378">Hydrolase</keyword>
<comment type="catalytic activity">
    <reaction evidence="4">
        <text>an N-acyl-L-alpha-aminoacyl-tRNA + H2O = an N-acyl-L-amino acid + a tRNA + H(+)</text>
        <dbReference type="Rhea" id="RHEA:54448"/>
        <dbReference type="Rhea" id="RHEA-COMP:10123"/>
        <dbReference type="Rhea" id="RHEA-COMP:13883"/>
        <dbReference type="ChEBI" id="CHEBI:15377"/>
        <dbReference type="ChEBI" id="CHEBI:15378"/>
        <dbReference type="ChEBI" id="CHEBI:59874"/>
        <dbReference type="ChEBI" id="CHEBI:78442"/>
        <dbReference type="ChEBI" id="CHEBI:138191"/>
        <dbReference type="EC" id="3.1.1.29"/>
    </reaction>
</comment>
<dbReference type="NCBIfam" id="TIGR00283">
    <property type="entry name" value="arch_pth2"/>
    <property type="match status" value="1"/>
</dbReference>
<keyword evidence="6" id="KW-1133">Transmembrane helix</keyword>
<reference evidence="7 8" key="1">
    <citation type="submission" date="2019-07" db="EMBL/GenBank/DDBJ databases">
        <title>Finished genome of Venturia effusa.</title>
        <authorList>
            <person name="Young C.A."/>
            <person name="Cox M.P."/>
            <person name="Ganley A.R.D."/>
            <person name="David W.J."/>
        </authorList>
    </citation>
    <scope>NUCLEOTIDE SEQUENCE [LARGE SCALE GENOMIC DNA]</scope>
    <source>
        <strain evidence="8">albino</strain>
    </source>
</reference>
<feature type="compositionally biased region" description="Low complexity" evidence="5">
    <location>
        <begin position="32"/>
        <end position="45"/>
    </location>
</feature>
<dbReference type="CDD" id="cd02430">
    <property type="entry name" value="PTH2"/>
    <property type="match status" value="1"/>
</dbReference>
<feature type="region of interest" description="Disordered" evidence="5">
    <location>
        <begin position="32"/>
        <end position="82"/>
    </location>
</feature>
<evidence type="ECO:0000256" key="1">
    <source>
        <dbReference type="ARBA" id="ARBA00013260"/>
    </source>
</evidence>
<dbReference type="EC" id="3.1.1.29" evidence="1"/>
<dbReference type="GO" id="GO:0005829">
    <property type="term" value="C:cytosol"/>
    <property type="evidence" value="ECO:0007669"/>
    <property type="project" value="TreeGrafter"/>
</dbReference>
<organism evidence="7 8">
    <name type="scientific">Venturia effusa</name>
    <dbReference type="NCBI Taxonomy" id="50376"/>
    <lineage>
        <taxon>Eukaryota</taxon>
        <taxon>Fungi</taxon>
        <taxon>Dikarya</taxon>
        <taxon>Ascomycota</taxon>
        <taxon>Pezizomycotina</taxon>
        <taxon>Dothideomycetes</taxon>
        <taxon>Pleosporomycetidae</taxon>
        <taxon>Venturiales</taxon>
        <taxon>Venturiaceae</taxon>
        <taxon>Venturia</taxon>
    </lineage>
</organism>
<dbReference type="FunFam" id="3.40.1490.10:FF:000001">
    <property type="entry name" value="Peptidyl-tRNA hydrolase 2"/>
    <property type="match status" value="1"/>
</dbReference>
<evidence type="ECO:0000256" key="3">
    <source>
        <dbReference type="ARBA" id="ARBA00038050"/>
    </source>
</evidence>
<dbReference type="OrthoDB" id="1733656at2759"/>
<sequence length="219" mass="23551">MSLISQAQEYRATLALLLVGTIGFLVGRLTTSDIPDPKPTSSPSSEPKEPISIEHVPIKENEKAKKPVPTTTDSDWEEEDQGELADFSGIHEECKLVLVVRTDLGMTKGKIAAQASHATLACYKALLKTEAAAPGSRRNGKRTLLHRWESTGQAKIAVQVKSEDELMLLQAQAMSLGLCARIIHDAGRTQIAANSATVLGIGPAPKSVVDQVTKHLKLL</sequence>
<dbReference type="Gene3D" id="3.40.1490.10">
    <property type="entry name" value="Bit1"/>
    <property type="match status" value="1"/>
</dbReference>
<accession>A0A517LD59</accession>
<keyword evidence="6" id="KW-0812">Transmembrane</keyword>
<dbReference type="SUPFAM" id="SSF102462">
    <property type="entry name" value="Peptidyl-tRNA hydrolase II"/>
    <property type="match status" value="1"/>
</dbReference>
<evidence type="ECO:0000313" key="8">
    <source>
        <dbReference type="Proteomes" id="UP000316270"/>
    </source>
</evidence>
<proteinExistence type="inferred from homology"/>
<feature type="compositionally biased region" description="Basic and acidic residues" evidence="5">
    <location>
        <begin position="46"/>
        <end position="65"/>
    </location>
</feature>
<evidence type="ECO:0000256" key="4">
    <source>
        <dbReference type="ARBA" id="ARBA00048707"/>
    </source>
</evidence>
<dbReference type="InterPro" id="IPR023476">
    <property type="entry name" value="Pep_tRNA_hydro_II_dom_sf"/>
</dbReference>
<dbReference type="PANTHER" id="PTHR12649">
    <property type="entry name" value="PEPTIDYL-TRNA HYDROLASE 2"/>
    <property type="match status" value="1"/>
</dbReference>
<dbReference type="AlphaFoldDB" id="A0A517LD59"/>
<dbReference type="EMBL" id="CP042194">
    <property type="protein sequence ID" value="QDS73577.1"/>
    <property type="molecule type" value="Genomic_DNA"/>
</dbReference>
<dbReference type="Pfam" id="PF01981">
    <property type="entry name" value="PTH2"/>
    <property type="match status" value="1"/>
</dbReference>
<keyword evidence="8" id="KW-1185">Reference proteome</keyword>
<dbReference type="GO" id="GO:0004045">
    <property type="term" value="F:peptidyl-tRNA hydrolase activity"/>
    <property type="evidence" value="ECO:0007669"/>
    <property type="project" value="UniProtKB-EC"/>
</dbReference>
<protein>
    <recommendedName>
        <fullName evidence="1">peptidyl-tRNA hydrolase</fullName>
        <ecNumber evidence="1">3.1.1.29</ecNumber>
    </recommendedName>
</protein>
<dbReference type="STRING" id="50376.A0A517LD59"/>
<feature type="transmembrane region" description="Helical" evidence="6">
    <location>
        <begin position="12"/>
        <end position="30"/>
    </location>
</feature>
<evidence type="ECO:0000256" key="2">
    <source>
        <dbReference type="ARBA" id="ARBA00022801"/>
    </source>
</evidence>
<dbReference type="Proteomes" id="UP000316270">
    <property type="component" value="Chromosome 10"/>
</dbReference>
<evidence type="ECO:0000256" key="6">
    <source>
        <dbReference type="SAM" id="Phobius"/>
    </source>
</evidence>
<evidence type="ECO:0000313" key="7">
    <source>
        <dbReference type="EMBL" id="QDS73577.1"/>
    </source>
</evidence>
<evidence type="ECO:0000256" key="5">
    <source>
        <dbReference type="SAM" id="MobiDB-lite"/>
    </source>
</evidence>
<comment type="similarity">
    <text evidence="3">Belongs to the PTH2 family.</text>
</comment>
<dbReference type="InterPro" id="IPR002833">
    <property type="entry name" value="PTH2"/>
</dbReference>
<gene>
    <name evidence="7" type="ORF">FKW77_001240</name>
</gene>